<evidence type="ECO:0000256" key="1">
    <source>
        <dbReference type="SAM" id="Phobius"/>
    </source>
</evidence>
<dbReference type="InterPro" id="IPR003675">
    <property type="entry name" value="Rce1/LyrA-like_dom"/>
</dbReference>
<protein>
    <recommendedName>
        <fullName evidence="2">CAAX prenyl protease 2/Lysostaphin resistance protein A-like domain-containing protein</fullName>
    </recommendedName>
</protein>
<dbReference type="AlphaFoldDB" id="I8AL25"/>
<dbReference type="GO" id="GO:0004175">
    <property type="term" value="F:endopeptidase activity"/>
    <property type="evidence" value="ECO:0007669"/>
    <property type="project" value="UniProtKB-ARBA"/>
</dbReference>
<evidence type="ECO:0000313" key="4">
    <source>
        <dbReference type="Proteomes" id="UP000004080"/>
    </source>
</evidence>
<comment type="caution">
    <text evidence="3">The sequence shown here is derived from an EMBL/GenBank/DDBJ whole genome shotgun (WGS) entry which is preliminary data.</text>
</comment>
<feature type="transmembrane region" description="Helical" evidence="1">
    <location>
        <begin position="142"/>
        <end position="158"/>
    </location>
</feature>
<dbReference type="Proteomes" id="UP000004080">
    <property type="component" value="Unassembled WGS sequence"/>
</dbReference>
<feature type="transmembrane region" description="Helical" evidence="1">
    <location>
        <begin position="55"/>
        <end position="72"/>
    </location>
</feature>
<accession>I8AL25</accession>
<dbReference type="PATRIC" id="fig|1196324.3.peg.661"/>
<evidence type="ECO:0000313" key="3">
    <source>
        <dbReference type="EMBL" id="EIT86557.1"/>
    </source>
</evidence>
<feature type="transmembrane region" description="Helical" evidence="1">
    <location>
        <begin position="164"/>
        <end position="183"/>
    </location>
</feature>
<reference evidence="3 4" key="1">
    <citation type="journal article" date="2012" name="J. Bacteriol.">
        <title>Genome of Bacillus macauensis ZFHKF-1, a Long-Chain-Forming Bacterium.</title>
        <authorList>
            <person name="Cai L."/>
            <person name="Zhang T."/>
        </authorList>
    </citation>
    <scope>NUCLEOTIDE SEQUENCE [LARGE SCALE GENOMIC DNA]</scope>
    <source>
        <strain evidence="3 4">ZFHKF-1</strain>
    </source>
</reference>
<keyword evidence="1" id="KW-1133">Transmembrane helix</keyword>
<dbReference type="eggNOG" id="COG1266">
    <property type="taxonomic scope" value="Bacteria"/>
</dbReference>
<dbReference type="RefSeq" id="WP_007200752.1">
    <property type="nucleotide sequence ID" value="NZ_AKKV01000020.1"/>
</dbReference>
<dbReference type="EMBL" id="AKKV01000020">
    <property type="protein sequence ID" value="EIT86557.1"/>
    <property type="molecule type" value="Genomic_DNA"/>
</dbReference>
<feature type="transmembrane region" description="Helical" evidence="1">
    <location>
        <begin position="93"/>
        <end position="113"/>
    </location>
</feature>
<feature type="transmembrane region" description="Helical" evidence="1">
    <location>
        <begin position="20"/>
        <end position="43"/>
    </location>
</feature>
<sequence>MSKKNQAALIQQLSDTELYLNIYLSQLLFLVAGSILMFFTSFPWSHVTWNTKAELYGLGLAIGTVLFNLLLYKWLPLSYVDDGGINERIFSSLSLPNIALLTLVIAICEEWLFRGALQNLLGLHITSICFALLHIRYLKKPVLFSVAVLLSYLLGYLYESTDNLVAPMSAHFLIDFLLGALLAKRGSSRAIKEMVTRSKRE</sequence>
<organism evidence="3 4">
    <name type="scientific">Fictibacillus macauensis ZFHKF-1</name>
    <dbReference type="NCBI Taxonomy" id="1196324"/>
    <lineage>
        <taxon>Bacteria</taxon>
        <taxon>Bacillati</taxon>
        <taxon>Bacillota</taxon>
        <taxon>Bacilli</taxon>
        <taxon>Bacillales</taxon>
        <taxon>Fictibacillaceae</taxon>
        <taxon>Fictibacillus</taxon>
    </lineage>
</organism>
<keyword evidence="1" id="KW-0812">Transmembrane</keyword>
<evidence type="ECO:0000259" key="2">
    <source>
        <dbReference type="Pfam" id="PF02517"/>
    </source>
</evidence>
<proteinExistence type="predicted"/>
<keyword evidence="4" id="KW-1185">Reference proteome</keyword>
<feature type="domain" description="CAAX prenyl protease 2/Lysostaphin resistance protein A-like" evidence="2">
    <location>
        <begin position="94"/>
        <end position="177"/>
    </location>
</feature>
<feature type="transmembrane region" description="Helical" evidence="1">
    <location>
        <begin position="119"/>
        <end position="135"/>
    </location>
</feature>
<keyword evidence="1" id="KW-0472">Membrane</keyword>
<dbReference type="STRING" id="1196324.A374_03264"/>
<name>I8AL25_9BACL</name>
<dbReference type="GO" id="GO:0080120">
    <property type="term" value="P:CAAX-box protein maturation"/>
    <property type="evidence" value="ECO:0007669"/>
    <property type="project" value="UniProtKB-ARBA"/>
</dbReference>
<dbReference type="Pfam" id="PF02517">
    <property type="entry name" value="Rce1-like"/>
    <property type="match status" value="1"/>
</dbReference>
<gene>
    <name evidence="3" type="ORF">A374_03264</name>
</gene>